<sequence length="369" mass="41774">MEKTRNIECSHFIDKSDNFPVNCGNHKAGSVPNPNQDQIPMFENSTVVEYSCDSLDGSIFYKIHAIPIPVMRSPVCSVTEYYDENIAQFVCMVKYPNYQSYTVAMQMDEQTFLCKGKKDDNLQSTSVCIPIQYTTFKFNKTFYFIESKLTIKYKYQLYQHGCSGTEMKNCKLEYKEYTHPVTNLKPPEPEIVGELKRKLCDEVECKSKINNTETVQFDFMSDLAHEKCGSRNFLILRERGRNALTCTTTIQIILSDMFKTIAVENDTCFLLDSKSYSNTSQKNVDVDVDVKGDALSNCPPCADKKKTHAVESNLVPVDTVVNTVFGIVGVLFTTMILCGLMMSARNKMRTSLADESETVQDIISQTSGQ</sequence>
<dbReference type="EMBL" id="AMQM01000641">
    <property type="status" value="NOT_ANNOTATED_CDS"/>
    <property type="molecule type" value="Genomic_DNA"/>
</dbReference>
<keyword evidence="1" id="KW-0472">Membrane</keyword>
<dbReference type="InParanoid" id="T1EQL1"/>
<dbReference type="Proteomes" id="UP000015101">
    <property type="component" value="Unassembled WGS sequence"/>
</dbReference>
<protein>
    <submittedName>
        <fullName evidence="2 3">Uncharacterized protein</fullName>
    </submittedName>
</protein>
<keyword evidence="4" id="KW-1185">Reference proteome</keyword>
<dbReference type="KEGG" id="hro:HELRODRAFT_160674"/>
<dbReference type="CTD" id="20198861"/>
<evidence type="ECO:0000313" key="3">
    <source>
        <dbReference type="EnsemblMetazoa" id="HelroP160674"/>
    </source>
</evidence>
<dbReference type="RefSeq" id="XP_009015866.1">
    <property type="nucleotide sequence ID" value="XM_009017618.1"/>
</dbReference>
<evidence type="ECO:0000313" key="2">
    <source>
        <dbReference type="EMBL" id="ESO06498.1"/>
    </source>
</evidence>
<evidence type="ECO:0000313" key="4">
    <source>
        <dbReference type="Proteomes" id="UP000015101"/>
    </source>
</evidence>
<feature type="transmembrane region" description="Helical" evidence="1">
    <location>
        <begin position="320"/>
        <end position="342"/>
    </location>
</feature>
<proteinExistence type="predicted"/>
<reference evidence="2 4" key="2">
    <citation type="journal article" date="2013" name="Nature">
        <title>Insights into bilaterian evolution from three spiralian genomes.</title>
        <authorList>
            <person name="Simakov O."/>
            <person name="Marletaz F."/>
            <person name="Cho S.J."/>
            <person name="Edsinger-Gonzales E."/>
            <person name="Havlak P."/>
            <person name="Hellsten U."/>
            <person name="Kuo D.H."/>
            <person name="Larsson T."/>
            <person name="Lv J."/>
            <person name="Arendt D."/>
            <person name="Savage R."/>
            <person name="Osoegawa K."/>
            <person name="de Jong P."/>
            <person name="Grimwood J."/>
            <person name="Chapman J.A."/>
            <person name="Shapiro H."/>
            <person name="Aerts A."/>
            <person name="Otillar R.P."/>
            <person name="Terry A.Y."/>
            <person name="Boore J.L."/>
            <person name="Grigoriev I.V."/>
            <person name="Lindberg D.R."/>
            <person name="Seaver E.C."/>
            <person name="Weisblat D.A."/>
            <person name="Putnam N.H."/>
            <person name="Rokhsar D.S."/>
        </authorList>
    </citation>
    <scope>NUCLEOTIDE SEQUENCE</scope>
</reference>
<dbReference type="AlphaFoldDB" id="T1EQL1"/>
<keyword evidence="1" id="KW-1133">Transmembrane helix</keyword>
<dbReference type="EMBL" id="KB096324">
    <property type="protein sequence ID" value="ESO06498.1"/>
    <property type="molecule type" value="Genomic_DNA"/>
</dbReference>
<accession>T1EQL1</accession>
<dbReference type="EnsemblMetazoa" id="HelroT160674">
    <property type="protein sequence ID" value="HelroP160674"/>
    <property type="gene ID" value="HelroG160674"/>
</dbReference>
<name>T1EQL1_HELRO</name>
<dbReference type="GeneID" id="20198861"/>
<evidence type="ECO:0000256" key="1">
    <source>
        <dbReference type="SAM" id="Phobius"/>
    </source>
</evidence>
<reference evidence="3" key="3">
    <citation type="submission" date="2015-06" db="UniProtKB">
        <authorList>
            <consortium name="EnsemblMetazoa"/>
        </authorList>
    </citation>
    <scope>IDENTIFICATION</scope>
</reference>
<gene>
    <name evidence="3" type="primary">20198861</name>
    <name evidence="2" type="ORF">HELRODRAFT_160674</name>
</gene>
<reference evidence="4" key="1">
    <citation type="submission" date="2012-12" db="EMBL/GenBank/DDBJ databases">
        <authorList>
            <person name="Hellsten U."/>
            <person name="Grimwood J."/>
            <person name="Chapman J.A."/>
            <person name="Shapiro H."/>
            <person name="Aerts A."/>
            <person name="Otillar R.P."/>
            <person name="Terry A.Y."/>
            <person name="Boore J.L."/>
            <person name="Simakov O."/>
            <person name="Marletaz F."/>
            <person name="Cho S.-J."/>
            <person name="Edsinger-Gonzales E."/>
            <person name="Havlak P."/>
            <person name="Kuo D.-H."/>
            <person name="Larsson T."/>
            <person name="Lv J."/>
            <person name="Arendt D."/>
            <person name="Savage R."/>
            <person name="Osoegawa K."/>
            <person name="de Jong P."/>
            <person name="Lindberg D.R."/>
            <person name="Seaver E.C."/>
            <person name="Weisblat D.A."/>
            <person name="Putnam N.H."/>
            <person name="Grigoriev I.V."/>
            <person name="Rokhsar D.S."/>
        </authorList>
    </citation>
    <scope>NUCLEOTIDE SEQUENCE</scope>
</reference>
<organism evidence="3 4">
    <name type="scientific">Helobdella robusta</name>
    <name type="common">Californian leech</name>
    <dbReference type="NCBI Taxonomy" id="6412"/>
    <lineage>
        <taxon>Eukaryota</taxon>
        <taxon>Metazoa</taxon>
        <taxon>Spiralia</taxon>
        <taxon>Lophotrochozoa</taxon>
        <taxon>Annelida</taxon>
        <taxon>Clitellata</taxon>
        <taxon>Hirudinea</taxon>
        <taxon>Rhynchobdellida</taxon>
        <taxon>Glossiphoniidae</taxon>
        <taxon>Helobdella</taxon>
    </lineage>
</organism>
<keyword evidence="1" id="KW-0812">Transmembrane</keyword>
<dbReference type="HOGENOM" id="CLU_750688_0_0_1"/>